<dbReference type="Gene3D" id="1.10.10.10">
    <property type="entry name" value="Winged helix-like DNA-binding domain superfamily/Winged helix DNA-binding domain"/>
    <property type="match status" value="1"/>
</dbReference>
<dbReference type="GO" id="GO:0003677">
    <property type="term" value="F:DNA binding"/>
    <property type="evidence" value="ECO:0007669"/>
    <property type="project" value="UniProtKB-KW"/>
</dbReference>
<evidence type="ECO:0000256" key="4">
    <source>
        <dbReference type="ARBA" id="ARBA00023163"/>
    </source>
</evidence>
<dbReference type="Proteomes" id="UP000479043">
    <property type="component" value="Unassembled WGS sequence"/>
</dbReference>
<keyword evidence="3 6" id="KW-0238">DNA-binding</keyword>
<dbReference type="PANTHER" id="PTHR30579">
    <property type="entry name" value="TRANSCRIPTIONAL REGULATOR"/>
    <property type="match status" value="1"/>
</dbReference>
<dbReference type="GO" id="GO:0003700">
    <property type="term" value="F:DNA-binding transcription factor activity"/>
    <property type="evidence" value="ECO:0007669"/>
    <property type="project" value="InterPro"/>
</dbReference>
<dbReference type="NCBIfam" id="TIGR03298">
    <property type="entry name" value="argP"/>
    <property type="match status" value="1"/>
</dbReference>
<dbReference type="InterPro" id="IPR050176">
    <property type="entry name" value="LTTR"/>
</dbReference>
<name>A0A6L8LLQ5_9RHOB</name>
<sequence length="292" mass="32315">MFDYDQLETLAAVLRTGSFDAAAAELHVTQSAVSQRIRQLEERIGSPLVLRGHPCTGTEAGLRLARHAEEVALLESQVSDALPRPSARLRIAVNADSLATWVLPALAEHPSHYFDLVVDDQDHSADWLKRGEVSAAVTSVARPPKGCDSVKLGNFRYIATASPDFISRYLSTGVTAANLLQAPMLVFNMKDDLQYTWIKEYFQVIHRPKSHLIPSTQGFVDAALLGMGWGLNPEALVRDHLRSGALVPLIPDAEYDIPLFWQSSRLMSRALAPLERSIRRVAQQELIQDQSN</sequence>
<gene>
    <name evidence="6" type="ORF">GR167_14690</name>
</gene>
<evidence type="ECO:0000256" key="3">
    <source>
        <dbReference type="ARBA" id="ARBA00023125"/>
    </source>
</evidence>
<dbReference type="InterPro" id="IPR000847">
    <property type="entry name" value="LysR_HTH_N"/>
</dbReference>
<evidence type="ECO:0000313" key="7">
    <source>
        <dbReference type="Proteomes" id="UP000479043"/>
    </source>
</evidence>
<dbReference type="SUPFAM" id="SSF46785">
    <property type="entry name" value="Winged helix' DNA-binding domain"/>
    <property type="match status" value="1"/>
</dbReference>
<dbReference type="AlphaFoldDB" id="A0A6L8LLQ5"/>
<feature type="domain" description="HTH lysR-type" evidence="5">
    <location>
        <begin position="2"/>
        <end position="58"/>
    </location>
</feature>
<evidence type="ECO:0000256" key="2">
    <source>
        <dbReference type="ARBA" id="ARBA00023015"/>
    </source>
</evidence>
<accession>A0A6L8LLQ5</accession>
<proteinExistence type="inferred from homology"/>
<keyword evidence="4" id="KW-0804">Transcription</keyword>
<dbReference type="Gene3D" id="3.40.190.290">
    <property type="match status" value="1"/>
</dbReference>
<reference evidence="6 7" key="1">
    <citation type="submission" date="2020-01" db="EMBL/GenBank/DDBJ databases">
        <authorList>
            <person name="Chen S."/>
        </authorList>
    </citation>
    <scope>NUCLEOTIDE SEQUENCE [LARGE SCALE GENOMIC DNA]</scope>
    <source>
        <strain evidence="6 7">GS-10</strain>
    </source>
</reference>
<evidence type="ECO:0000313" key="6">
    <source>
        <dbReference type="EMBL" id="MYM56563.1"/>
    </source>
</evidence>
<protein>
    <submittedName>
        <fullName evidence="6">ArgP/LysG family DNA-binding transcriptional regulator</fullName>
    </submittedName>
</protein>
<dbReference type="SUPFAM" id="SSF53850">
    <property type="entry name" value="Periplasmic binding protein-like II"/>
    <property type="match status" value="1"/>
</dbReference>
<dbReference type="NCBIfam" id="NF009888">
    <property type="entry name" value="PRK13348.1"/>
    <property type="match status" value="1"/>
</dbReference>
<dbReference type="PANTHER" id="PTHR30579:SF2">
    <property type="entry name" value="HTH-TYPE TRANSCRIPTIONAL REGULATOR ARGP"/>
    <property type="match status" value="1"/>
</dbReference>
<evidence type="ECO:0000259" key="5">
    <source>
        <dbReference type="PROSITE" id="PS50931"/>
    </source>
</evidence>
<evidence type="ECO:0000256" key="1">
    <source>
        <dbReference type="ARBA" id="ARBA00009437"/>
    </source>
</evidence>
<keyword evidence="7" id="KW-1185">Reference proteome</keyword>
<dbReference type="InterPro" id="IPR017685">
    <property type="entry name" value="ArgP"/>
</dbReference>
<dbReference type="PROSITE" id="PS50931">
    <property type="entry name" value="HTH_LYSR"/>
    <property type="match status" value="1"/>
</dbReference>
<dbReference type="Pfam" id="PF03466">
    <property type="entry name" value="LysR_substrate"/>
    <property type="match status" value="1"/>
</dbReference>
<dbReference type="Pfam" id="PF00126">
    <property type="entry name" value="HTH_1"/>
    <property type="match status" value="1"/>
</dbReference>
<comment type="caution">
    <text evidence="6">The sequence shown here is derived from an EMBL/GenBank/DDBJ whole genome shotgun (WGS) entry which is preliminary data.</text>
</comment>
<dbReference type="NCBIfam" id="NF002964">
    <property type="entry name" value="PRK03635.1"/>
    <property type="match status" value="1"/>
</dbReference>
<dbReference type="InterPro" id="IPR036390">
    <property type="entry name" value="WH_DNA-bd_sf"/>
</dbReference>
<dbReference type="InterPro" id="IPR005119">
    <property type="entry name" value="LysR_subst-bd"/>
</dbReference>
<dbReference type="PRINTS" id="PR00039">
    <property type="entry name" value="HTHLYSR"/>
</dbReference>
<dbReference type="InterPro" id="IPR036388">
    <property type="entry name" value="WH-like_DNA-bd_sf"/>
</dbReference>
<organism evidence="6 7">
    <name type="scientific">Thalassovita mangrovi</name>
    <dbReference type="NCBI Taxonomy" id="2692236"/>
    <lineage>
        <taxon>Bacteria</taxon>
        <taxon>Pseudomonadati</taxon>
        <taxon>Pseudomonadota</taxon>
        <taxon>Alphaproteobacteria</taxon>
        <taxon>Rhodobacterales</taxon>
        <taxon>Roseobacteraceae</taxon>
        <taxon>Thalassovita</taxon>
    </lineage>
</organism>
<dbReference type="RefSeq" id="WP_160974461.1">
    <property type="nucleotide sequence ID" value="NZ_WWEN01000006.1"/>
</dbReference>
<comment type="similarity">
    <text evidence="1">Belongs to the LysR transcriptional regulatory family.</text>
</comment>
<dbReference type="EMBL" id="WWEN01000006">
    <property type="protein sequence ID" value="MYM56563.1"/>
    <property type="molecule type" value="Genomic_DNA"/>
</dbReference>
<keyword evidence="2" id="KW-0805">Transcription regulation</keyword>